<comment type="similarity">
    <text evidence="2">Belongs to the SUN family.</text>
</comment>
<protein>
    <submittedName>
        <fullName evidence="12">Cell wall synthesis protein</fullName>
    </submittedName>
</protein>
<gene>
    <name evidence="12" type="ORF">N7492_000751</name>
</gene>
<dbReference type="GO" id="GO:0031505">
    <property type="term" value="P:fungal-type cell wall organization"/>
    <property type="evidence" value="ECO:0007669"/>
    <property type="project" value="TreeGrafter"/>
</dbReference>
<dbReference type="PANTHER" id="PTHR31316:SF0">
    <property type="entry name" value="SECRETED BETA-GLUCOSIDASE SIM1-RELATED"/>
    <property type="match status" value="1"/>
</dbReference>
<dbReference type="OrthoDB" id="5339822at2759"/>
<dbReference type="InterPro" id="IPR051526">
    <property type="entry name" value="Beta-Glucosidase_SUN"/>
</dbReference>
<evidence type="ECO:0000256" key="4">
    <source>
        <dbReference type="ARBA" id="ARBA00022525"/>
    </source>
</evidence>
<feature type="region of interest" description="Disordered" evidence="11">
    <location>
        <begin position="84"/>
        <end position="176"/>
    </location>
</feature>
<reference evidence="12" key="2">
    <citation type="journal article" date="2023" name="IMA Fungus">
        <title>Comparative genomic study of the Penicillium genus elucidates a diverse pangenome and 15 lateral gene transfer events.</title>
        <authorList>
            <person name="Petersen C."/>
            <person name="Sorensen T."/>
            <person name="Nielsen M.R."/>
            <person name="Sondergaard T.E."/>
            <person name="Sorensen J.L."/>
            <person name="Fitzpatrick D.A."/>
            <person name="Frisvad J.C."/>
            <person name="Nielsen K.L."/>
        </authorList>
    </citation>
    <scope>NUCLEOTIDE SEQUENCE</scope>
    <source>
        <strain evidence="12">IBT 21917</strain>
    </source>
</reference>
<dbReference type="GO" id="GO:0016798">
    <property type="term" value="F:hydrolase activity, acting on glycosyl bonds"/>
    <property type="evidence" value="ECO:0007669"/>
    <property type="project" value="UniProtKB-KW"/>
</dbReference>
<keyword evidence="3" id="KW-0134">Cell wall</keyword>
<comment type="caution">
    <text evidence="12">The sequence shown here is derived from an EMBL/GenBank/DDBJ whole genome shotgun (WGS) entry which is preliminary data.</text>
</comment>
<dbReference type="PANTHER" id="PTHR31316">
    <property type="entry name" value="BETA-GLUCOSIDASE-LIKE PROTEIN NCA3, MITOCHONDRIAL-RELATED"/>
    <property type="match status" value="1"/>
</dbReference>
<dbReference type="GO" id="GO:0009986">
    <property type="term" value="C:cell surface"/>
    <property type="evidence" value="ECO:0007669"/>
    <property type="project" value="TreeGrafter"/>
</dbReference>
<dbReference type="Pfam" id="PF03856">
    <property type="entry name" value="SUN"/>
    <property type="match status" value="1"/>
</dbReference>
<organism evidence="12 13">
    <name type="scientific">Penicillium capsulatum</name>
    <dbReference type="NCBI Taxonomy" id="69766"/>
    <lineage>
        <taxon>Eukaryota</taxon>
        <taxon>Fungi</taxon>
        <taxon>Dikarya</taxon>
        <taxon>Ascomycota</taxon>
        <taxon>Pezizomycotina</taxon>
        <taxon>Eurotiomycetes</taxon>
        <taxon>Eurotiomycetidae</taxon>
        <taxon>Eurotiales</taxon>
        <taxon>Aspergillaceae</taxon>
        <taxon>Penicillium</taxon>
    </lineage>
</organism>
<dbReference type="GO" id="GO:0009277">
    <property type="term" value="C:fungal-type cell wall"/>
    <property type="evidence" value="ECO:0007669"/>
    <property type="project" value="TreeGrafter"/>
</dbReference>
<dbReference type="EMBL" id="JAPQKO010000001">
    <property type="protein sequence ID" value="KAJ5183135.1"/>
    <property type="molecule type" value="Genomic_DNA"/>
</dbReference>
<evidence type="ECO:0000256" key="11">
    <source>
        <dbReference type="SAM" id="MobiDB-lite"/>
    </source>
</evidence>
<evidence type="ECO:0000256" key="6">
    <source>
        <dbReference type="ARBA" id="ARBA00022801"/>
    </source>
</evidence>
<evidence type="ECO:0000256" key="7">
    <source>
        <dbReference type="ARBA" id="ARBA00023277"/>
    </source>
</evidence>
<dbReference type="InterPro" id="IPR005556">
    <property type="entry name" value="SUN"/>
</dbReference>
<accession>A0A9W9IU72</accession>
<comment type="subcellular location">
    <subcellularLocation>
        <location evidence="1">Secreted</location>
        <location evidence="1">Cell wall</location>
    </subcellularLocation>
</comment>
<evidence type="ECO:0000256" key="9">
    <source>
        <dbReference type="ARBA" id="ARBA00023316"/>
    </source>
</evidence>
<keyword evidence="13" id="KW-1185">Reference proteome</keyword>
<sequence>MKFTNSVALTLASAGTLAAAHGHGHARFHRRAVETEVNTVAVPGPTVYDFVVVDPQHSGKPEPISNKDACAGLKDHELEWLGKPVPAACPTSSSTSTPTPTPTPSSTSTPQVLEQSSAIISPSSSSSTSTVTPTSSSTSTPVAVSTSSASAGGSGGSGGSSNSGGQGIDRDFPDGEIDCSSFPSEYGAIPLDYLGLGGYSGIQYVTIVGEVVSHIVTAITGESCTDGAMCSYACPPGYQKSQWPTTQGSTGQSVGGLQCKNGKLHLTNKEFGKKLCIEGNGGVSVHNKMTEHVAVCRTDYPGTESETIPLHAGAGQEHPLTCPNGNTYFKWGGKDTSAQYYVNNKGISTQDGCQWGDGKKTLGNFAPMNLGVGYNAGSTWLSIFKNQPTTDADLDFKVSIVGDSNNLIGSCSWDGKKFTSESGSDGTASGCTVNFTHGSAKYVFEPLD</sequence>
<keyword evidence="10" id="KW-0624">Polysaccharide degradation</keyword>
<proteinExistence type="inferred from homology"/>
<dbReference type="GO" id="GO:0000272">
    <property type="term" value="P:polysaccharide catabolic process"/>
    <property type="evidence" value="ECO:0007669"/>
    <property type="project" value="UniProtKB-KW"/>
</dbReference>
<feature type="compositionally biased region" description="Low complexity" evidence="11">
    <location>
        <begin position="90"/>
        <end position="151"/>
    </location>
</feature>
<evidence type="ECO:0000256" key="8">
    <source>
        <dbReference type="ARBA" id="ARBA00023295"/>
    </source>
</evidence>
<keyword evidence="8" id="KW-0326">Glycosidase</keyword>
<keyword evidence="4" id="KW-0964">Secreted</keyword>
<keyword evidence="6" id="KW-0378">Hydrolase</keyword>
<evidence type="ECO:0000256" key="10">
    <source>
        <dbReference type="ARBA" id="ARBA00023326"/>
    </source>
</evidence>
<keyword evidence="7" id="KW-0119">Carbohydrate metabolism</keyword>
<dbReference type="Proteomes" id="UP001146351">
    <property type="component" value="Unassembled WGS sequence"/>
</dbReference>
<evidence type="ECO:0000256" key="5">
    <source>
        <dbReference type="ARBA" id="ARBA00022729"/>
    </source>
</evidence>
<evidence type="ECO:0000313" key="13">
    <source>
        <dbReference type="Proteomes" id="UP001146351"/>
    </source>
</evidence>
<evidence type="ECO:0000313" key="12">
    <source>
        <dbReference type="EMBL" id="KAJ5183135.1"/>
    </source>
</evidence>
<evidence type="ECO:0000256" key="3">
    <source>
        <dbReference type="ARBA" id="ARBA00022512"/>
    </source>
</evidence>
<feature type="compositionally biased region" description="Gly residues" evidence="11">
    <location>
        <begin position="152"/>
        <end position="167"/>
    </location>
</feature>
<evidence type="ECO:0000256" key="2">
    <source>
        <dbReference type="ARBA" id="ARBA00010579"/>
    </source>
</evidence>
<dbReference type="AlphaFoldDB" id="A0A9W9IU72"/>
<reference evidence="12" key="1">
    <citation type="submission" date="2022-11" db="EMBL/GenBank/DDBJ databases">
        <authorList>
            <person name="Petersen C."/>
        </authorList>
    </citation>
    <scope>NUCLEOTIDE SEQUENCE</scope>
    <source>
        <strain evidence="12">IBT 21917</strain>
    </source>
</reference>
<evidence type="ECO:0000256" key="1">
    <source>
        <dbReference type="ARBA" id="ARBA00004191"/>
    </source>
</evidence>
<keyword evidence="5" id="KW-0732">Signal</keyword>
<keyword evidence="9" id="KW-0961">Cell wall biogenesis/degradation</keyword>
<name>A0A9W9IU72_9EURO</name>